<dbReference type="HOGENOM" id="CLU_030024_2_1_9"/>
<dbReference type="InterPro" id="IPR011330">
    <property type="entry name" value="Glyco_hydro/deAcase_b/a-brl"/>
</dbReference>
<dbReference type="InterPro" id="IPR002509">
    <property type="entry name" value="NODB_dom"/>
</dbReference>
<dbReference type="KEGG" id="bts:Btus_0524"/>
<comment type="subcellular location">
    <subcellularLocation>
        <location evidence="1">Secreted</location>
    </subcellularLocation>
</comment>
<evidence type="ECO:0000256" key="2">
    <source>
        <dbReference type="ARBA" id="ARBA00022729"/>
    </source>
</evidence>
<dbReference type="PANTHER" id="PTHR34216">
    <property type="match status" value="1"/>
</dbReference>
<dbReference type="Gene3D" id="3.20.20.370">
    <property type="entry name" value="Glycoside hydrolase/deacetylase"/>
    <property type="match status" value="1"/>
</dbReference>
<sequence>MKKGNRFDLRFITWLVAGLLVLILPTAILFRHYTMLSLSPSVRPIPSSGPRTVELLSPTIEPMEHYRNRVLVLMYHHIDPHESDMTISPERFADHMNALQRAGYHVIGLDKLLRFALYGNPVPDNAVVITFDDGYRSFYQYAYPRLKEHHYPATNFIIVKSTDSPAPGSIPHLTWAEMMQMKKDGMTFCNHTYNLHGLAVVDAAGHRKPALAHEIFLPDKGRTETNREYEERIRRDLALAQSRLDAELGEQPKALAFPFGAYNDTVIKVAESLGIQLFFTVKPGINPPHRTLFDRIDAGTPTLTGQGLLEVLSRYDPYRSEALRSAGQPFPD</sequence>
<name>D5WTX2_KYRT2</name>
<evidence type="ECO:0000313" key="5">
    <source>
        <dbReference type="EMBL" id="ADG05292.1"/>
    </source>
</evidence>
<dbReference type="InterPro" id="IPR051398">
    <property type="entry name" value="Polysacch_Deacetylase"/>
</dbReference>
<keyword evidence="2" id="KW-0732">Signal</keyword>
<feature type="transmembrane region" description="Helical" evidence="3">
    <location>
        <begin position="12"/>
        <end position="33"/>
    </location>
</feature>
<evidence type="ECO:0000313" key="6">
    <source>
        <dbReference type="Proteomes" id="UP000002368"/>
    </source>
</evidence>
<dbReference type="EMBL" id="CP002017">
    <property type="protein sequence ID" value="ADG05292.1"/>
    <property type="molecule type" value="Genomic_DNA"/>
</dbReference>
<protein>
    <submittedName>
        <fullName evidence="5">Polysaccharide deacetylase</fullName>
    </submittedName>
</protein>
<dbReference type="SUPFAM" id="SSF88713">
    <property type="entry name" value="Glycoside hydrolase/deacetylase"/>
    <property type="match status" value="1"/>
</dbReference>
<accession>D5WTX2</accession>
<dbReference type="Pfam" id="PF01522">
    <property type="entry name" value="Polysacc_deac_1"/>
    <property type="match status" value="1"/>
</dbReference>
<keyword evidence="3" id="KW-0472">Membrane</keyword>
<dbReference type="CDD" id="cd10918">
    <property type="entry name" value="CE4_NodB_like_5s_6s"/>
    <property type="match status" value="1"/>
</dbReference>
<keyword evidence="3" id="KW-1133">Transmembrane helix</keyword>
<reference evidence="5 6" key="1">
    <citation type="journal article" date="2011" name="Stand. Genomic Sci.">
        <title>Complete genome sequence of the thermophilic, hydrogen-oxidizing Bacillus tusciae type strain (T2) and reclassification in the new genus, Kyrpidia gen. nov. as Kyrpidia tusciae comb. nov. and emendation of the family Alicyclobacillaceae da Costa and Rainey, 2010.</title>
        <authorList>
            <person name="Klenk H.P."/>
            <person name="Lapidus A."/>
            <person name="Chertkov O."/>
            <person name="Copeland A."/>
            <person name="Del Rio T.G."/>
            <person name="Nolan M."/>
            <person name="Lucas S."/>
            <person name="Chen F."/>
            <person name="Tice H."/>
            <person name="Cheng J.F."/>
            <person name="Han C."/>
            <person name="Bruce D."/>
            <person name="Goodwin L."/>
            <person name="Pitluck S."/>
            <person name="Pati A."/>
            <person name="Ivanova N."/>
            <person name="Mavromatis K."/>
            <person name="Daum C."/>
            <person name="Chen A."/>
            <person name="Palaniappan K."/>
            <person name="Chang Y.J."/>
            <person name="Land M."/>
            <person name="Hauser L."/>
            <person name="Jeffries C.D."/>
            <person name="Detter J.C."/>
            <person name="Rohde M."/>
            <person name="Abt B."/>
            <person name="Pukall R."/>
            <person name="Goker M."/>
            <person name="Bristow J."/>
            <person name="Markowitz V."/>
            <person name="Hugenholtz P."/>
            <person name="Eisen J.A."/>
        </authorList>
    </citation>
    <scope>NUCLEOTIDE SEQUENCE [LARGE SCALE GENOMIC DNA]</scope>
    <source>
        <strain evidence="5 6">DSM 2912</strain>
    </source>
</reference>
<organism evidence="5 6">
    <name type="scientific">Kyrpidia tusciae (strain DSM 2912 / NBRC 15312 / T2)</name>
    <name type="common">Bacillus tusciae</name>
    <dbReference type="NCBI Taxonomy" id="562970"/>
    <lineage>
        <taxon>Bacteria</taxon>
        <taxon>Bacillati</taxon>
        <taxon>Bacillota</taxon>
        <taxon>Bacilli</taxon>
        <taxon>Bacillales</taxon>
        <taxon>Alicyclobacillaceae</taxon>
        <taxon>Kyrpidia</taxon>
    </lineage>
</organism>
<dbReference type="eggNOG" id="COG0726">
    <property type="taxonomic scope" value="Bacteria"/>
</dbReference>
<evidence type="ECO:0000256" key="3">
    <source>
        <dbReference type="SAM" id="Phobius"/>
    </source>
</evidence>
<keyword evidence="6" id="KW-1185">Reference proteome</keyword>
<gene>
    <name evidence="5" type="ordered locus">Btus_0524</name>
</gene>
<evidence type="ECO:0000259" key="4">
    <source>
        <dbReference type="PROSITE" id="PS51677"/>
    </source>
</evidence>
<feature type="domain" description="NodB homology" evidence="4">
    <location>
        <begin position="125"/>
        <end position="332"/>
    </location>
</feature>
<dbReference type="AlphaFoldDB" id="D5WTX2"/>
<evidence type="ECO:0000256" key="1">
    <source>
        <dbReference type="ARBA" id="ARBA00004613"/>
    </source>
</evidence>
<dbReference type="GO" id="GO:0016810">
    <property type="term" value="F:hydrolase activity, acting on carbon-nitrogen (but not peptide) bonds"/>
    <property type="evidence" value="ECO:0007669"/>
    <property type="project" value="InterPro"/>
</dbReference>
<dbReference type="STRING" id="562970.Btus_0524"/>
<dbReference type="Proteomes" id="UP000002368">
    <property type="component" value="Chromosome"/>
</dbReference>
<dbReference type="GO" id="GO:0005576">
    <property type="term" value="C:extracellular region"/>
    <property type="evidence" value="ECO:0007669"/>
    <property type="project" value="UniProtKB-SubCell"/>
</dbReference>
<dbReference type="PROSITE" id="PS51677">
    <property type="entry name" value="NODB"/>
    <property type="match status" value="1"/>
</dbReference>
<keyword evidence="3" id="KW-0812">Transmembrane</keyword>
<proteinExistence type="predicted"/>
<dbReference type="OrthoDB" id="9778320at2"/>
<dbReference type="GO" id="GO:0005975">
    <property type="term" value="P:carbohydrate metabolic process"/>
    <property type="evidence" value="ECO:0007669"/>
    <property type="project" value="InterPro"/>
</dbReference>
<dbReference type="PANTHER" id="PTHR34216:SF3">
    <property type="entry name" value="POLY-BETA-1,6-N-ACETYL-D-GLUCOSAMINE N-DEACETYLASE"/>
    <property type="match status" value="1"/>
</dbReference>